<protein>
    <submittedName>
        <fullName evidence="2">Uncharacterized protein</fullName>
    </submittedName>
</protein>
<feature type="compositionally biased region" description="Polar residues" evidence="1">
    <location>
        <begin position="10"/>
        <end position="22"/>
    </location>
</feature>
<feature type="region of interest" description="Disordered" evidence="1">
    <location>
        <begin position="1"/>
        <end position="24"/>
    </location>
</feature>
<evidence type="ECO:0000313" key="2">
    <source>
        <dbReference type="EMBL" id="ERH20400.1"/>
    </source>
</evidence>
<reference evidence="2 3" key="1">
    <citation type="submission" date="2013-06" db="EMBL/GenBank/DDBJ databases">
        <authorList>
            <person name="Weinstock G."/>
            <person name="Sodergren E."/>
            <person name="Lobos E.A."/>
            <person name="Fulton L."/>
            <person name="Fulton R."/>
            <person name="Courtney L."/>
            <person name="Fronick C."/>
            <person name="O'Laughlin M."/>
            <person name="Godfrey J."/>
            <person name="Wilson R.M."/>
            <person name="Miner T."/>
            <person name="Farmer C."/>
            <person name="Delehaunty K."/>
            <person name="Cordes M."/>
            <person name="Minx P."/>
            <person name="Tomlinson C."/>
            <person name="Chen J."/>
            <person name="Wollam A."/>
            <person name="Pepin K.H."/>
            <person name="Bhonagiri V."/>
            <person name="Zhang X."/>
            <person name="Warren W."/>
            <person name="Mitreva M."/>
            <person name="Mardis E.R."/>
            <person name="Wilson R.K."/>
        </authorList>
    </citation>
    <scope>NUCLEOTIDE SEQUENCE [LARGE SCALE GENOMIC DNA]</scope>
    <source>
        <strain evidence="2 3">F0510</strain>
    </source>
</reference>
<dbReference type="Proteomes" id="UP000016498">
    <property type="component" value="Unassembled WGS sequence"/>
</dbReference>
<organism evidence="2 3">
    <name type="scientific">Actinomyces johnsonii F0510</name>
    <dbReference type="NCBI Taxonomy" id="1227262"/>
    <lineage>
        <taxon>Bacteria</taxon>
        <taxon>Bacillati</taxon>
        <taxon>Actinomycetota</taxon>
        <taxon>Actinomycetes</taxon>
        <taxon>Actinomycetales</taxon>
        <taxon>Actinomycetaceae</taxon>
        <taxon>Actinomyces</taxon>
    </lineage>
</organism>
<dbReference type="PATRIC" id="fig|1227262.3.peg.1026"/>
<comment type="caution">
    <text evidence="2">The sequence shown here is derived from an EMBL/GenBank/DDBJ whole genome shotgun (WGS) entry which is preliminary data.</text>
</comment>
<gene>
    <name evidence="2" type="ORF">HMPREF1549_01252</name>
</gene>
<accession>U1PX39</accession>
<name>U1PX39_9ACTO</name>
<proteinExistence type="predicted"/>
<evidence type="ECO:0000313" key="3">
    <source>
        <dbReference type="Proteomes" id="UP000016498"/>
    </source>
</evidence>
<dbReference type="HOGENOM" id="CLU_2968937_0_0_11"/>
<dbReference type="AlphaFoldDB" id="U1PX39"/>
<sequence length="58" mass="6343">MRGCRCHATNGPTSRETCTSKTRPPGDSYLRGLSRCGQTRRGAPHGLWLPQMSARVAD</sequence>
<dbReference type="EMBL" id="AWSD01000118">
    <property type="protein sequence ID" value="ERH20400.1"/>
    <property type="molecule type" value="Genomic_DNA"/>
</dbReference>
<evidence type="ECO:0000256" key="1">
    <source>
        <dbReference type="SAM" id="MobiDB-lite"/>
    </source>
</evidence>